<dbReference type="Proteomes" id="UP000798662">
    <property type="component" value="Chromosome 2"/>
</dbReference>
<sequence>MPDAGRAVLWEAGVGTGAGGRLAATAVAAVASAAAAAAAGETDSRGAGNRCKRRRCRRGGGTSALPRRHPTPLSPPTDPPDRPTAGDGASACRRCRYTDTAGRARTGSPRRADQQRAGRTAGRGCHRRPARLIPPDAVGVAWRRVWSTRCC</sequence>
<comment type="caution">
    <text evidence="1">The sequence shown here is derived from an EMBL/GenBank/DDBJ whole genome shotgun (WGS) entry which is preliminary data.</text>
</comment>
<evidence type="ECO:0000313" key="2">
    <source>
        <dbReference type="Proteomes" id="UP000798662"/>
    </source>
</evidence>
<proteinExistence type="predicted"/>
<accession>A0ACC3C437</accession>
<protein>
    <submittedName>
        <fullName evidence="1">Uncharacterized protein</fullName>
    </submittedName>
</protein>
<gene>
    <name evidence="1" type="ORF">I4F81_007258</name>
</gene>
<keyword evidence="2" id="KW-1185">Reference proteome</keyword>
<name>A0ACC3C437_PYRYE</name>
<evidence type="ECO:0000313" key="1">
    <source>
        <dbReference type="EMBL" id="KAK1864714.1"/>
    </source>
</evidence>
<dbReference type="EMBL" id="CM020619">
    <property type="protein sequence ID" value="KAK1864714.1"/>
    <property type="molecule type" value="Genomic_DNA"/>
</dbReference>
<organism evidence="1 2">
    <name type="scientific">Pyropia yezoensis</name>
    <name type="common">Susabi-nori</name>
    <name type="synonym">Porphyra yezoensis</name>
    <dbReference type="NCBI Taxonomy" id="2788"/>
    <lineage>
        <taxon>Eukaryota</taxon>
        <taxon>Rhodophyta</taxon>
        <taxon>Bangiophyceae</taxon>
        <taxon>Bangiales</taxon>
        <taxon>Bangiaceae</taxon>
        <taxon>Pyropia</taxon>
    </lineage>
</organism>
<reference evidence="1" key="1">
    <citation type="submission" date="2019-11" db="EMBL/GenBank/DDBJ databases">
        <title>Nori genome reveals adaptations in red seaweeds to the harsh intertidal environment.</title>
        <authorList>
            <person name="Wang D."/>
            <person name="Mao Y."/>
        </authorList>
    </citation>
    <scope>NUCLEOTIDE SEQUENCE</scope>
    <source>
        <tissue evidence="1">Gametophyte</tissue>
    </source>
</reference>